<dbReference type="Proteomes" id="UP000789508">
    <property type="component" value="Unassembled WGS sequence"/>
</dbReference>
<keyword evidence="2" id="KW-1185">Reference proteome</keyword>
<organism evidence="1 2">
    <name type="scientific">Ambispora leptoticha</name>
    <dbReference type="NCBI Taxonomy" id="144679"/>
    <lineage>
        <taxon>Eukaryota</taxon>
        <taxon>Fungi</taxon>
        <taxon>Fungi incertae sedis</taxon>
        <taxon>Mucoromycota</taxon>
        <taxon>Glomeromycotina</taxon>
        <taxon>Glomeromycetes</taxon>
        <taxon>Archaeosporales</taxon>
        <taxon>Ambisporaceae</taxon>
        <taxon>Ambispora</taxon>
    </lineage>
</organism>
<comment type="caution">
    <text evidence="1">The sequence shown here is derived from an EMBL/GenBank/DDBJ whole genome shotgun (WGS) entry which is preliminary data.</text>
</comment>
<feature type="non-terminal residue" evidence="1">
    <location>
        <position position="1"/>
    </location>
</feature>
<dbReference type="EMBL" id="CAJVPS010002831">
    <property type="protein sequence ID" value="CAG8577261.1"/>
    <property type="molecule type" value="Genomic_DNA"/>
</dbReference>
<evidence type="ECO:0000313" key="1">
    <source>
        <dbReference type="EMBL" id="CAG8577261.1"/>
    </source>
</evidence>
<sequence length="56" mass="6386">TERSPSIKGKKQMNDTYISEETIASVREFSNQTLQVDNHEQVAAESFETTTVMHQI</sequence>
<accession>A0A9N9BRL2</accession>
<evidence type="ECO:0000313" key="2">
    <source>
        <dbReference type="Proteomes" id="UP000789508"/>
    </source>
</evidence>
<proteinExistence type="predicted"/>
<name>A0A9N9BRL2_9GLOM</name>
<protein>
    <submittedName>
        <fullName evidence="1">7969_t:CDS:1</fullName>
    </submittedName>
</protein>
<gene>
    <name evidence="1" type="ORF">ALEPTO_LOCUS7090</name>
</gene>
<dbReference type="AlphaFoldDB" id="A0A9N9BRL2"/>
<reference evidence="1" key="1">
    <citation type="submission" date="2021-06" db="EMBL/GenBank/DDBJ databases">
        <authorList>
            <person name="Kallberg Y."/>
            <person name="Tangrot J."/>
            <person name="Rosling A."/>
        </authorList>
    </citation>
    <scope>NUCLEOTIDE SEQUENCE</scope>
    <source>
        <strain evidence="1">FL130A</strain>
    </source>
</reference>